<gene>
    <name evidence="1" type="ORF">CTER_1956</name>
</gene>
<organism evidence="1 2">
    <name type="scientific">Ruminiclostridium cellobioparum subsp. termitidis CT1112</name>
    <dbReference type="NCBI Taxonomy" id="1195236"/>
    <lineage>
        <taxon>Bacteria</taxon>
        <taxon>Bacillati</taxon>
        <taxon>Bacillota</taxon>
        <taxon>Clostridia</taxon>
        <taxon>Eubacteriales</taxon>
        <taxon>Oscillospiraceae</taxon>
        <taxon>Ruminiclostridium</taxon>
    </lineage>
</organism>
<comment type="caution">
    <text evidence="1">The sequence shown here is derived from an EMBL/GenBank/DDBJ whole genome shotgun (WGS) entry which is preliminary data.</text>
</comment>
<proteinExistence type="predicted"/>
<protein>
    <submittedName>
        <fullName evidence="1">Uncharacterized protein</fullName>
    </submittedName>
</protein>
<reference evidence="1 2" key="1">
    <citation type="journal article" date="2013" name="Genome Announc.">
        <title>Draft Genome Sequence of the Cellulolytic, Mesophilic, Anaerobic Bacterium Clostridium termitidis Strain CT1112 (DSM 5398).</title>
        <authorList>
            <person name="Lal S."/>
            <person name="Ramachandran U."/>
            <person name="Zhang X."/>
            <person name="Munir R."/>
            <person name="Sparling R."/>
            <person name="Levin D.B."/>
        </authorList>
    </citation>
    <scope>NUCLEOTIDE SEQUENCE [LARGE SCALE GENOMIC DNA]</scope>
    <source>
        <strain evidence="1 2">CT1112</strain>
    </source>
</reference>
<evidence type="ECO:0000313" key="2">
    <source>
        <dbReference type="Proteomes" id="UP000014155"/>
    </source>
</evidence>
<sequence>MENHLFILKELPLDKYRKKPVSIADYKRG</sequence>
<accession>S0FS36</accession>
<dbReference type="STRING" id="1195236.CTER_1956"/>
<keyword evidence="2" id="KW-1185">Reference proteome</keyword>
<dbReference type="Proteomes" id="UP000014155">
    <property type="component" value="Unassembled WGS sequence"/>
</dbReference>
<name>S0FS36_RUMCE</name>
<dbReference type="AlphaFoldDB" id="S0FS36"/>
<dbReference type="EMBL" id="AORV01000031">
    <property type="protein sequence ID" value="EMS71994.1"/>
    <property type="molecule type" value="Genomic_DNA"/>
</dbReference>
<evidence type="ECO:0000313" key="1">
    <source>
        <dbReference type="EMBL" id="EMS71994.1"/>
    </source>
</evidence>